<reference evidence="2 3" key="1">
    <citation type="journal article" date="2023" name="bioRxiv">
        <title>Conserved and derived expression patterns and positive selection on dental genes reveal complex evolutionary context of ever-growing rodent molars.</title>
        <authorList>
            <person name="Calamari Z.T."/>
            <person name="Song A."/>
            <person name="Cohen E."/>
            <person name="Akter M."/>
            <person name="Roy R.D."/>
            <person name="Hallikas O."/>
            <person name="Christensen M.M."/>
            <person name="Li P."/>
            <person name="Marangoni P."/>
            <person name="Jernvall J."/>
            <person name="Klein O.D."/>
        </authorList>
    </citation>
    <scope>NUCLEOTIDE SEQUENCE [LARGE SCALE GENOMIC DNA]</scope>
    <source>
        <strain evidence="2">V071</strain>
    </source>
</reference>
<sequence>MRSRRGAGRPRRTDWRRRMPRGRRPTGHACERGRERRKRKRGKDFGEEVRERRVVTAAVAMVTGRPDVAASGCDGPLACRQRPEVRPVPPGNAAEVLFHVRERRGATRGVAKPPAARQSERGPGGNKPSVPLPHCPPNPAAAIAAATMPKRKKQNQQQQPPQHPSLSDREDPGDEEDESPLGPPSLLGPPPMANGKPGDPKSALHRGPPGSRGPMIPPLLSLPPPPRGRGPIRGGLGPRASPYGRGWWGVNIEPPFPGPGHGGPSRESFYKEPRNPRRLKSWSLVKNTCPPPDVPSVMEGKAHLVMPVPVLHAGMLQSLLLWAL</sequence>
<evidence type="ECO:0000313" key="2">
    <source>
        <dbReference type="EMBL" id="KAK7802441.1"/>
    </source>
</evidence>
<feature type="region of interest" description="Disordered" evidence="1">
    <location>
        <begin position="82"/>
        <end position="240"/>
    </location>
</feature>
<accession>A0AAW0HLS3</accession>
<feature type="compositionally biased region" description="Pro residues" evidence="1">
    <location>
        <begin position="181"/>
        <end position="192"/>
    </location>
</feature>
<proteinExistence type="predicted"/>
<comment type="caution">
    <text evidence="2">The sequence shown here is derived from an EMBL/GenBank/DDBJ whole genome shotgun (WGS) entry which is preliminary data.</text>
</comment>
<dbReference type="PANTHER" id="PTHR47398:SF1">
    <property type="entry name" value="PROLINE-RICH PROTEIN 3-RELATED"/>
    <property type="match status" value="1"/>
</dbReference>
<feature type="region of interest" description="Disordered" evidence="1">
    <location>
        <begin position="1"/>
        <end position="49"/>
    </location>
</feature>
<name>A0AAW0HLS3_MYOGA</name>
<dbReference type="Proteomes" id="UP001488838">
    <property type="component" value="Unassembled WGS sequence"/>
</dbReference>
<evidence type="ECO:0000256" key="1">
    <source>
        <dbReference type="SAM" id="MobiDB-lite"/>
    </source>
</evidence>
<dbReference type="AlphaFoldDB" id="A0AAW0HLS3"/>
<dbReference type="PANTHER" id="PTHR47398">
    <property type="entry name" value="PROLINE-RICH PROTEIN 3"/>
    <property type="match status" value="1"/>
</dbReference>
<dbReference type="EMBL" id="JBBHLL010000463">
    <property type="protein sequence ID" value="KAK7802441.1"/>
    <property type="molecule type" value="Genomic_DNA"/>
</dbReference>
<organism evidence="2 3">
    <name type="scientific">Myodes glareolus</name>
    <name type="common">Bank vole</name>
    <name type="synonym">Clethrionomys glareolus</name>
    <dbReference type="NCBI Taxonomy" id="447135"/>
    <lineage>
        <taxon>Eukaryota</taxon>
        <taxon>Metazoa</taxon>
        <taxon>Chordata</taxon>
        <taxon>Craniata</taxon>
        <taxon>Vertebrata</taxon>
        <taxon>Euteleostomi</taxon>
        <taxon>Mammalia</taxon>
        <taxon>Eutheria</taxon>
        <taxon>Euarchontoglires</taxon>
        <taxon>Glires</taxon>
        <taxon>Rodentia</taxon>
        <taxon>Myomorpha</taxon>
        <taxon>Muroidea</taxon>
        <taxon>Cricetidae</taxon>
        <taxon>Arvicolinae</taxon>
        <taxon>Myodes</taxon>
    </lineage>
</organism>
<evidence type="ECO:0000313" key="3">
    <source>
        <dbReference type="Proteomes" id="UP001488838"/>
    </source>
</evidence>
<keyword evidence="3" id="KW-1185">Reference proteome</keyword>
<feature type="compositionally biased region" description="Pro residues" evidence="1">
    <location>
        <begin position="130"/>
        <end position="139"/>
    </location>
</feature>
<gene>
    <name evidence="2" type="ORF">U0070_011311</name>
</gene>
<feature type="region of interest" description="Disordered" evidence="1">
    <location>
        <begin position="254"/>
        <end position="274"/>
    </location>
</feature>
<dbReference type="InterPro" id="IPR042805">
    <property type="entry name" value="PRR3"/>
</dbReference>
<feature type="compositionally biased region" description="Basic residues" evidence="1">
    <location>
        <begin position="1"/>
        <end position="10"/>
    </location>
</feature>
<protein>
    <submittedName>
        <fullName evidence="2">Uncharacterized protein</fullName>
    </submittedName>
</protein>
<dbReference type="GO" id="GO:0003723">
    <property type="term" value="F:RNA binding"/>
    <property type="evidence" value="ECO:0007669"/>
    <property type="project" value="TreeGrafter"/>
</dbReference>
<feature type="compositionally biased region" description="Pro residues" evidence="1">
    <location>
        <begin position="215"/>
        <end position="228"/>
    </location>
</feature>